<evidence type="ECO:0000313" key="4">
    <source>
        <dbReference type="Proteomes" id="UP000250358"/>
    </source>
</evidence>
<gene>
    <name evidence="3" type="ORF">NCTC11165_00413</name>
</gene>
<accession>A0A2X1ANQ2</accession>
<dbReference type="Proteomes" id="UP000250358">
    <property type="component" value="Unassembled WGS sequence"/>
</dbReference>
<dbReference type="InterPro" id="IPR012495">
    <property type="entry name" value="TadE-like_dom"/>
</dbReference>
<dbReference type="AlphaFoldDB" id="A0A2X1ANQ2"/>
<feature type="domain" description="TadE-like" evidence="2">
    <location>
        <begin position="9"/>
        <end position="51"/>
    </location>
</feature>
<evidence type="ECO:0000256" key="1">
    <source>
        <dbReference type="SAM" id="Phobius"/>
    </source>
</evidence>
<reference evidence="3 4" key="1">
    <citation type="submission" date="2018-06" db="EMBL/GenBank/DDBJ databases">
        <authorList>
            <consortium name="Pathogen Informatics"/>
            <person name="Doyle S."/>
        </authorList>
    </citation>
    <scope>NUCLEOTIDE SEQUENCE [LARGE SCALE GENOMIC DNA]</scope>
    <source>
        <strain evidence="3 4">NCTC11165</strain>
    </source>
</reference>
<keyword evidence="1" id="KW-1133">Transmembrane helix</keyword>
<keyword evidence="1" id="KW-0472">Membrane</keyword>
<protein>
    <submittedName>
        <fullName evidence="3">Flp pilus assembly protein TadG</fullName>
    </submittedName>
</protein>
<name>A0A2X1ANQ2_BREDI</name>
<evidence type="ECO:0000313" key="3">
    <source>
        <dbReference type="EMBL" id="SPU42272.1"/>
    </source>
</evidence>
<dbReference type="Pfam" id="PF07811">
    <property type="entry name" value="TadE"/>
    <property type="match status" value="1"/>
</dbReference>
<evidence type="ECO:0000259" key="2">
    <source>
        <dbReference type="Pfam" id="PF07811"/>
    </source>
</evidence>
<feature type="transmembrane region" description="Helical" evidence="1">
    <location>
        <begin position="12"/>
        <end position="38"/>
    </location>
</feature>
<sequence>MHRRRRREGSTAVEFALVAFPFFMLLFGILEIGLLLLVDALVETAVSDAGRQVRTGLAQEQKLEIEDIKKRLCANMSVFAADCPSRAFIDIRVVEGFSTPSDADPLKTGVFDPSVLTYRPGSPGDRVLVRVWYEHPIVSPFIAQAVSRTTDRRVMLTTTLAFRNEPYQ</sequence>
<dbReference type="RefSeq" id="WP_252865408.1">
    <property type="nucleotide sequence ID" value="NZ_UAQM01000001.1"/>
</dbReference>
<dbReference type="EMBL" id="UAQM01000001">
    <property type="protein sequence ID" value="SPU42272.1"/>
    <property type="molecule type" value="Genomic_DNA"/>
</dbReference>
<organism evidence="3 4">
    <name type="scientific">Brevundimonas diminuta</name>
    <name type="common">Pseudomonas diminuta</name>
    <dbReference type="NCBI Taxonomy" id="293"/>
    <lineage>
        <taxon>Bacteria</taxon>
        <taxon>Pseudomonadati</taxon>
        <taxon>Pseudomonadota</taxon>
        <taxon>Alphaproteobacteria</taxon>
        <taxon>Caulobacterales</taxon>
        <taxon>Caulobacteraceae</taxon>
        <taxon>Brevundimonas</taxon>
    </lineage>
</organism>
<keyword evidence="1" id="KW-0812">Transmembrane</keyword>
<proteinExistence type="predicted"/>